<reference evidence="1" key="1">
    <citation type="journal article" date="2022" name="bioRxiv">
        <title>Sequencing and chromosome-scale assembly of the giantPleurodeles waltlgenome.</title>
        <authorList>
            <person name="Brown T."/>
            <person name="Elewa A."/>
            <person name="Iarovenko S."/>
            <person name="Subramanian E."/>
            <person name="Araus A.J."/>
            <person name="Petzold A."/>
            <person name="Susuki M."/>
            <person name="Suzuki K.-i.T."/>
            <person name="Hayashi T."/>
            <person name="Toyoda A."/>
            <person name="Oliveira C."/>
            <person name="Osipova E."/>
            <person name="Leigh N.D."/>
            <person name="Simon A."/>
            <person name="Yun M.H."/>
        </authorList>
    </citation>
    <scope>NUCLEOTIDE SEQUENCE</scope>
    <source>
        <strain evidence="1">20211129_DDA</strain>
        <tissue evidence="1">Liver</tissue>
    </source>
</reference>
<proteinExistence type="predicted"/>
<evidence type="ECO:0000313" key="1">
    <source>
        <dbReference type="EMBL" id="KAJ1087116.1"/>
    </source>
</evidence>
<feature type="non-terminal residue" evidence="1">
    <location>
        <position position="1"/>
    </location>
</feature>
<sequence>ATLAKLIVRLLPYKDETRHLPDAFCPKSMSTGDECSALLGSPVQCSANLEWSPVSAILEPGSAILEPGSAILEPGSAILEPGSAILEPGSAILEPGSAILEPVCVLGPD</sequence>
<comment type="caution">
    <text evidence="1">The sequence shown here is derived from an EMBL/GenBank/DDBJ whole genome shotgun (WGS) entry which is preliminary data.</text>
</comment>
<name>A0AAV7L666_PLEWA</name>
<accession>A0AAV7L666</accession>
<dbReference type="AlphaFoldDB" id="A0AAV7L666"/>
<feature type="non-terminal residue" evidence="1">
    <location>
        <position position="109"/>
    </location>
</feature>
<keyword evidence="2" id="KW-1185">Reference proteome</keyword>
<gene>
    <name evidence="1" type="ORF">NDU88_000310</name>
</gene>
<protein>
    <recommendedName>
        <fullName evidence="3">Mannose-1-phosphate guanylyltransferase</fullName>
    </recommendedName>
</protein>
<dbReference type="EMBL" id="JANPWB010000015">
    <property type="protein sequence ID" value="KAJ1087116.1"/>
    <property type="molecule type" value="Genomic_DNA"/>
</dbReference>
<evidence type="ECO:0008006" key="3">
    <source>
        <dbReference type="Google" id="ProtNLM"/>
    </source>
</evidence>
<dbReference type="Proteomes" id="UP001066276">
    <property type="component" value="Chromosome 11"/>
</dbReference>
<evidence type="ECO:0000313" key="2">
    <source>
        <dbReference type="Proteomes" id="UP001066276"/>
    </source>
</evidence>
<organism evidence="1 2">
    <name type="scientific">Pleurodeles waltl</name>
    <name type="common">Iberian ribbed newt</name>
    <dbReference type="NCBI Taxonomy" id="8319"/>
    <lineage>
        <taxon>Eukaryota</taxon>
        <taxon>Metazoa</taxon>
        <taxon>Chordata</taxon>
        <taxon>Craniata</taxon>
        <taxon>Vertebrata</taxon>
        <taxon>Euteleostomi</taxon>
        <taxon>Amphibia</taxon>
        <taxon>Batrachia</taxon>
        <taxon>Caudata</taxon>
        <taxon>Salamandroidea</taxon>
        <taxon>Salamandridae</taxon>
        <taxon>Pleurodelinae</taxon>
        <taxon>Pleurodeles</taxon>
    </lineage>
</organism>